<gene>
    <name evidence="1" type="ORF">EWV53_02390</name>
</gene>
<evidence type="ECO:0000313" key="2">
    <source>
        <dbReference type="Proteomes" id="UP000317165"/>
    </source>
</evidence>
<evidence type="ECO:0000313" key="1">
    <source>
        <dbReference type="EMBL" id="TRV65925.1"/>
    </source>
</evidence>
<accession>A0A552Q9M6</accession>
<proteinExistence type="predicted"/>
<dbReference type="Proteomes" id="UP000317165">
    <property type="component" value="Unassembled WGS sequence"/>
</dbReference>
<dbReference type="EMBL" id="SFAC01000027">
    <property type="protein sequence ID" value="TRV65925.1"/>
    <property type="molecule type" value="Genomic_DNA"/>
</dbReference>
<organism evidence="1 2">
    <name type="scientific">Microcystis panniformis Mp_MB_F_20051200_S9</name>
    <dbReference type="NCBI Taxonomy" id="2486223"/>
    <lineage>
        <taxon>Bacteria</taxon>
        <taxon>Bacillati</taxon>
        <taxon>Cyanobacteriota</taxon>
        <taxon>Cyanophyceae</taxon>
        <taxon>Oscillatoriophycideae</taxon>
        <taxon>Chroococcales</taxon>
        <taxon>Microcystaceae</taxon>
        <taxon>Microcystis</taxon>
    </lineage>
</organism>
<protein>
    <submittedName>
        <fullName evidence="1">Uncharacterized protein</fullName>
    </submittedName>
</protein>
<name>A0A552Q9M6_9CHRO</name>
<dbReference type="AlphaFoldDB" id="A0A552Q9M6"/>
<sequence>MTTDSIQVTAEEIVQFRAELADNPQALAELDMIDRCDGDLEYAAIRLARRSNIDTVRAEGEGFWQQAITQARQLICHDHIRQDIAPDILGGLVGLFITSGNPILEVVATTLAIYIVRKRLDNFCS</sequence>
<comment type="caution">
    <text evidence="1">The sequence shown here is derived from an EMBL/GenBank/DDBJ whole genome shotgun (WGS) entry which is preliminary data.</text>
</comment>
<reference evidence="1 2" key="1">
    <citation type="submission" date="2019-01" db="EMBL/GenBank/DDBJ databases">
        <title>Coherence of Microcystis species and biogeography revealed through population genomics.</title>
        <authorList>
            <person name="Perez-Carrascal O.M."/>
            <person name="Terrat Y."/>
            <person name="Giani A."/>
            <person name="Fortin N."/>
            <person name="Tromas N."/>
            <person name="Shapiro B.J."/>
        </authorList>
    </citation>
    <scope>NUCLEOTIDE SEQUENCE [LARGE SCALE GENOMIC DNA]</scope>
    <source>
        <strain evidence="1">Mp_MB_F_20051200_S9</strain>
    </source>
</reference>